<gene>
    <name evidence="2" type="ORF">NH14_032710</name>
</gene>
<evidence type="ECO:0000313" key="3">
    <source>
        <dbReference type="Proteomes" id="UP000030460"/>
    </source>
</evidence>
<comment type="caution">
    <text evidence="2">The sequence shown here is derived from an EMBL/GenBank/DDBJ whole genome shotgun (WGS) entry which is preliminary data.</text>
</comment>
<dbReference type="OrthoDB" id="5458732at2"/>
<dbReference type="Pfam" id="PF13467">
    <property type="entry name" value="RHH_4"/>
    <property type="match status" value="1"/>
</dbReference>
<dbReference type="AlphaFoldDB" id="A0A8T6ZML9"/>
<protein>
    <submittedName>
        <fullName evidence="2">Ribbon-helix-helix domain-containing protein</fullName>
    </submittedName>
</protein>
<dbReference type="InterPro" id="IPR038268">
    <property type="entry name" value="RHH_sf"/>
</dbReference>
<proteinExistence type="predicted"/>
<dbReference type="RefSeq" id="WP_084225948.1">
    <property type="nucleotide sequence ID" value="NZ_CADFGF010000022.1"/>
</dbReference>
<dbReference type="InterPro" id="IPR027373">
    <property type="entry name" value="RHH_dom"/>
</dbReference>
<accession>A0A8T6ZML9</accession>
<feature type="domain" description="Ribbon-helix-helix" evidence="1">
    <location>
        <begin position="16"/>
        <end position="83"/>
    </location>
</feature>
<organism evidence="2 3">
    <name type="scientific">Paraburkholderia sacchari</name>
    <dbReference type="NCBI Taxonomy" id="159450"/>
    <lineage>
        <taxon>Bacteria</taxon>
        <taxon>Pseudomonadati</taxon>
        <taxon>Pseudomonadota</taxon>
        <taxon>Betaproteobacteria</taxon>
        <taxon>Burkholderiales</taxon>
        <taxon>Burkholderiaceae</taxon>
        <taxon>Paraburkholderia</taxon>
    </lineage>
</organism>
<keyword evidence="3" id="KW-1185">Reference proteome</keyword>
<dbReference type="Proteomes" id="UP000030460">
    <property type="component" value="Unassembled WGS sequence"/>
</dbReference>
<dbReference type="EMBL" id="JTDB02000018">
    <property type="protein sequence ID" value="NLP65818.1"/>
    <property type="molecule type" value="Genomic_DNA"/>
</dbReference>
<dbReference type="Gene3D" id="1.10.3990.20">
    <property type="entry name" value="protein bp1543"/>
    <property type="match status" value="1"/>
</dbReference>
<sequence length="101" mass="11830">MATHRYCDFRSKLVTPRQRSIRINGFSTCIRLEEIYWIIIEIIARQESMTVGKLLSRWAMEMDLACDVVRNFTGYIRVVCVVQLARRVGMFNLEELEGGRV</sequence>
<reference evidence="2" key="1">
    <citation type="journal article" date="2015" name="Genome Announc.">
        <title>Draft Genome Sequence of the Polyhydroxyalkanoate-Producing Bacterium Burkholderia sacchari LMG 19450 Isolated from Brazilian Sugarcane Plantation Soil.</title>
        <authorList>
            <person name="Alexandrino P.M."/>
            <person name="Mendonca T.T."/>
            <person name="Guaman Bautista L.P."/>
            <person name="Cherix J."/>
            <person name="Lozano-Sakalauskas G.C."/>
            <person name="Fujita A."/>
            <person name="Ramos Filho E."/>
            <person name="Long P."/>
            <person name="Padilla G."/>
            <person name="Taciro M.K."/>
            <person name="Gomez J.G."/>
            <person name="Silva L.F."/>
        </authorList>
    </citation>
    <scope>NUCLEOTIDE SEQUENCE</scope>
    <source>
        <strain evidence="2">LMG 19450</strain>
    </source>
</reference>
<evidence type="ECO:0000259" key="1">
    <source>
        <dbReference type="Pfam" id="PF13467"/>
    </source>
</evidence>
<evidence type="ECO:0000313" key="2">
    <source>
        <dbReference type="EMBL" id="NLP65818.1"/>
    </source>
</evidence>
<reference evidence="2" key="2">
    <citation type="submission" date="2020-04" db="EMBL/GenBank/DDBJ databases">
        <authorList>
            <person name="Alexandrino P."/>
            <person name="Mendonca T."/>
            <person name="Guaman L."/>
            <person name="Cherix J."/>
            <person name="Lozano-Sakalauskas G."/>
            <person name="Fujita A."/>
            <person name="Filho E.R."/>
            <person name="Long P."/>
            <person name="Padilla G."/>
            <person name="Taciro M.K."/>
            <person name="Gomez J.G."/>
            <person name="Silva L.F."/>
            <person name="Torres M."/>
        </authorList>
    </citation>
    <scope>NUCLEOTIDE SEQUENCE</scope>
    <source>
        <strain evidence="2">LMG 19450</strain>
    </source>
</reference>
<name>A0A8T6ZML9_9BURK</name>